<reference evidence="2 3" key="1">
    <citation type="journal article" date="2018" name="Nat. Genet.">
        <title>The Rosa genome provides new insights in the design of modern roses.</title>
        <authorList>
            <person name="Bendahmane M."/>
        </authorList>
    </citation>
    <scope>NUCLEOTIDE SEQUENCE [LARGE SCALE GENOMIC DNA]</scope>
    <source>
        <strain evidence="3">cv. Old Blush</strain>
    </source>
</reference>
<feature type="compositionally biased region" description="Polar residues" evidence="1">
    <location>
        <begin position="1"/>
        <end position="11"/>
    </location>
</feature>
<evidence type="ECO:0000313" key="3">
    <source>
        <dbReference type="Proteomes" id="UP000238479"/>
    </source>
</evidence>
<dbReference type="Proteomes" id="UP000238479">
    <property type="component" value="Chromosome 3"/>
</dbReference>
<sequence length="227" mass="25038">MEVQTDDQLPAQQPVEKCSIRQVSRVEETGGQREIIREEEEVQAIDEQPSPPPAEQCSIGHAWSEEEVGALNKGLGSEVDVQIIEVKQSQSSVAAGSRRSIQALGFLESYLGEHQQSLASTNEASIPNLYEVAQAKAKIQRISALSIDEVMESECVQSFKSSLEFLLKSDDTAGAQSANIEHVLGKLALFEFKYSTASKITDEVNEVSKRKLELEQEVKYYTICSSI</sequence>
<accession>A0A2P6RG93</accession>
<feature type="region of interest" description="Disordered" evidence="1">
    <location>
        <begin position="1"/>
        <end position="57"/>
    </location>
</feature>
<evidence type="ECO:0000313" key="2">
    <source>
        <dbReference type="EMBL" id="PRQ45453.1"/>
    </source>
</evidence>
<feature type="compositionally biased region" description="Basic and acidic residues" evidence="1">
    <location>
        <begin position="24"/>
        <end position="36"/>
    </location>
</feature>
<proteinExistence type="predicted"/>
<organism evidence="2 3">
    <name type="scientific">Rosa chinensis</name>
    <name type="common">China rose</name>
    <dbReference type="NCBI Taxonomy" id="74649"/>
    <lineage>
        <taxon>Eukaryota</taxon>
        <taxon>Viridiplantae</taxon>
        <taxon>Streptophyta</taxon>
        <taxon>Embryophyta</taxon>
        <taxon>Tracheophyta</taxon>
        <taxon>Spermatophyta</taxon>
        <taxon>Magnoliopsida</taxon>
        <taxon>eudicotyledons</taxon>
        <taxon>Gunneridae</taxon>
        <taxon>Pentapetalae</taxon>
        <taxon>rosids</taxon>
        <taxon>fabids</taxon>
        <taxon>Rosales</taxon>
        <taxon>Rosaceae</taxon>
        <taxon>Rosoideae</taxon>
        <taxon>Rosoideae incertae sedis</taxon>
        <taxon>Rosa</taxon>
    </lineage>
</organism>
<dbReference type="EMBL" id="PDCK01000041">
    <property type="protein sequence ID" value="PRQ45453.1"/>
    <property type="molecule type" value="Genomic_DNA"/>
</dbReference>
<gene>
    <name evidence="2" type="ORF">RchiOBHm_Chr3g0491561</name>
</gene>
<protein>
    <submittedName>
        <fullName evidence="2">Uncharacterized protein</fullName>
    </submittedName>
</protein>
<dbReference type="Gramene" id="PRQ45453">
    <property type="protein sequence ID" value="PRQ45453"/>
    <property type="gene ID" value="RchiOBHm_Chr3g0491561"/>
</dbReference>
<keyword evidence="3" id="KW-1185">Reference proteome</keyword>
<dbReference type="AlphaFoldDB" id="A0A2P6RG93"/>
<name>A0A2P6RG93_ROSCH</name>
<comment type="caution">
    <text evidence="2">The sequence shown here is derived from an EMBL/GenBank/DDBJ whole genome shotgun (WGS) entry which is preliminary data.</text>
</comment>
<evidence type="ECO:0000256" key="1">
    <source>
        <dbReference type="SAM" id="MobiDB-lite"/>
    </source>
</evidence>